<name>A0A6J7X2R6_9CAUD</name>
<evidence type="ECO:0000313" key="1">
    <source>
        <dbReference type="EMBL" id="CAB5224788.1"/>
    </source>
</evidence>
<gene>
    <name evidence="1" type="ORF">UFOVP742_7</name>
</gene>
<accession>A0A6J7X2R6</accession>
<protein>
    <submittedName>
        <fullName evidence="1">Uncharacterized protein</fullName>
    </submittedName>
</protein>
<proteinExistence type="predicted"/>
<sequence>MLNIDPNLAPQLEAEFRRGWQMRRVRAEIQTKQAAKFTQMRHKSIEGLGQKMGSIPGDAYHFWGHKLGYACWDDPQFLKEFWRDNPRCKVNSGGTKEISVGWVPSTNFRSRTVYQ</sequence>
<reference evidence="1" key="1">
    <citation type="submission" date="2020-05" db="EMBL/GenBank/DDBJ databases">
        <authorList>
            <person name="Chiriac C."/>
            <person name="Salcher M."/>
            <person name="Ghai R."/>
            <person name="Kavagutti S V."/>
        </authorList>
    </citation>
    <scope>NUCLEOTIDE SEQUENCE</scope>
</reference>
<dbReference type="EMBL" id="LR798339">
    <property type="protein sequence ID" value="CAB5224788.1"/>
    <property type="molecule type" value="Genomic_DNA"/>
</dbReference>
<organism evidence="1">
    <name type="scientific">uncultured Caudovirales phage</name>
    <dbReference type="NCBI Taxonomy" id="2100421"/>
    <lineage>
        <taxon>Viruses</taxon>
        <taxon>Duplodnaviria</taxon>
        <taxon>Heunggongvirae</taxon>
        <taxon>Uroviricota</taxon>
        <taxon>Caudoviricetes</taxon>
        <taxon>Peduoviridae</taxon>
        <taxon>Maltschvirus</taxon>
        <taxon>Maltschvirus maltsch</taxon>
    </lineage>
</organism>